<dbReference type="KEGG" id="rgu:A4W93_25070"/>
<sequence>MSRSFRSVTAVFLLAVSTLAACGGGGGDEVAAAEAAPSPPPTNDRTACFPDRATYDGLVLHLTQEEALKRIGCPGFEPAPTLATAEDKIYRWADLQQGRRSMELVFRAPFGLFMRSGYFSVAEDKPSSSCEPTRAAYDQLQPFETDLAAAVRAFGCEGELRADILTFNGHEQRYAWGHYGDKTRPRVLLTFLKGKLSEKSSDRLP</sequence>
<dbReference type="AlphaFoldDB" id="A0A1W6LFA3"/>
<reference evidence="1 2" key="1">
    <citation type="submission" date="2016-04" db="EMBL/GenBank/DDBJ databases">
        <title>Complete genome sequence of natural rubber-degrading, novel Gram-negative bacterium, Rhizobacter gummiphilus strain NS21.</title>
        <authorList>
            <person name="Tabata M."/>
            <person name="Kasai D."/>
            <person name="Fukuda M."/>
        </authorList>
    </citation>
    <scope>NUCLEOTIDE SEQUENCE [LARGE SCALE GENOMIC DNA]</scope>
    <source>
        <strain evidence="1 2">NS21</strain>
    </source>
</reference>
<dbReference type="Proteomes" id="UP000193427">
    <property type="component" value="Chromosome"/>
</dbReference>
<keyword evidence="2" id="KW-1185">Reference proteome</keyword>
<proteinExistence type="predicted"/>
<dbReference type="STRING" id="946333.A4W93_25070"/>
<evidence type="ECO:0000313" key="2">
    <source>
        <dbReference type="Proteomes" id="UP000193427"/>
    </source>
</evidence>
<dbReference type="RefSeq" id="WP_085753228.1">
    <property type="nucleotide sequence ID" value="NZ_BSPR01000015.1"/>
</dbReference>
<name>A0A1W6LFA3_9BURK</name>
<accession>A0A1W6LFA3</accession>
<evidence type="ECO:0000313" key="1">
    <source>
        <dbReference type="EMBL" id="ARN22919.1"/>
    </source>
</evidence>
<dbReference type="PROSITE" id="PS51257">
    <property type="entry name" value="PROKAR_LIPOPROTEIN"/>
    <property type="match status" value="1"/>
</dbReference>
<organism evidence="1 2">
    <name type="scientific">Piscinibacter gummiphilus</name>
    <dbReference type="NCBI Taxonomy" id="946333"/>
    <lineage>
        <taxon>Bacteria</taxon>
        <taxon>Pseudomonadati</taxon>
        <taxon>Pseudomonadota</taxon>
        <taxon>Betaproteobacteria</taxon>
        <taxon>Burkholderiales</taxon>
        <taxon>Sphaerotilaceae</taxon>
        <taxon>Piscinibacter</taxon>
    </lineage>
</organism>
<protein>
    <submittedName>
        <fullName evidence="1">Uncharacterized protein</fullName>
    </submittedName>
</protein>
<dbReference type="EMBL" id="CP015118">
    <property type="protein sequence ID" value="ARN22919.1"/>
    <property type="molecule type" value="Genomic_DNA"/>
</dbReference>
<gene>
    <name evidence="1" type="ORF">A4W93_25070</name>
</gene>